<keyword evidence="2" id="KW-0449">Lipoprotein</keyword>
<accession>A0A9D1CY03</accession>
<dbReference type="EMBL" id="DVFV01000046">
    <property type="protein sequence ID" value="HIQ90498.1"/>
    <property type="molecule type" value="Genomic_DNA"/>
</dbReference>
<gene>
    <name evidence="2" type="ORF">IAB27_02570</name>
</gene>
<keyword evidence="1" id="KW-0732">Signal</keyword>
<sequence length="330" mass="37179">MKKICFVLCLCILLSGCGKYTSGDAQKDLEKKIEDVQSYKLTGEMEIVNNDDVYKYDVDVSYAKTDKFRVSLKNQTNDHEQIILKNADGVYVLTPALNKSFKFQSDWPYNNSQVYLLQTLLSDIQNDKTKEFKETNSDYVFTTTVNYPNNSDLVKQKIYFDKDLNPSKVEVMNDEGDVLIKMTFKDVNLKAKLDDKVFTLDNNMKVSENIDETQTVSEIDGDIYPMYIPENTKLADKETVSLDNGERVIMTFEGDNPFMLVEQTVSVSDEDSIVSVMGEPCMMGTGVAVLSDNMVSWISNGVEYYVVADNMSGDELLNVASSVAVIPTSK</sequence>
<dbReference type="InterPro" id="IPR029046">
    <property type="entry name" value="LolA/LolB/LppX"/>
</dbReference>
<dbReference type="PROSITE" id="PS51257">
    <property type="entry name" value="PROKAR_LIPOPROTEIN"/>
    <property type="match status" value="1"/>
</dbReference>
<organism evidence="2 3">
    <name type="scientific">Candidatus Coprosoma intestinipullorum</name>
    <dbReference type="NCBI Taxonomy" id="2840752"/>
    <lineage>
        <taxon>Bacteria</taxon>
        <taxon>Bacillati</taxon>
        <taxon>Bacillota</taxon>
        <taxon>Bacillota incertae sedis</taxon>
        <taxon>Candidatus Coprosoma</taxon>
    </lineage>
</organism>
<dbReference type="AlphaFoldDB" id="A0A9D1CY03"/>
<feature type="signal peptide" evidence="1">
    <location>
        <begin position="1"/>
        <end position="20"/>
    </location>
</feature>
<dbReference type="PANTHER" id="PTHR37507:SF2">
    <property type="entry name" value="SPORULATION PROTEIN YDCC"/>
    <property type="match status" value="1"/>
</dbReference>
<evidence type="ECO:0000313" key="2">
    <source>
        <dbReference type="EMBL" id="HIQ90498.1"/>
    </source>
</evidence>
<reference evidence="2" key="1">
    <citation type="submission" date="2020-10" db="EMBL/GenBank/DDBJ databases">
        <authorList>
            <person name="Gilroy R."/>
        </authorList>
    </citation>
    <scope>NUCLEOTIDE SEQUENCE</scope>
    <source>
        <strain evidence="2">CHK147-3167</strain>
    </source>
</reference>
<feature type="chain" id="PRO_5039417577" evidence="1">
    <location>
        <begin position="21"/>
        <end position="330"/>
    </location>
</feature>
<reference evidence="2" key="2">
    <citation type="journal article" date="2021" name="PeerJ">
        <title>Extensive microbial diversity within the chicken gut microbiome revealed by metagenomics and culture.</title>
        <authorList>
            <person name="Gilroy R."/>
            <person name="Ravi A."/>
            <person name="Getino M."/>
            <person name="Pursley I."/>
            <person name="Horton D.L."/>
            <person name="Alikhan N.F."/>
            <person name="Baker D."/>
            <person name="Gharbi K."/>
            <person name="Hall N."/>
            <person name="Watson M."/>
            <person name="Adriaenssens E.M."/>
            <person name="Foster-Nyarko E."/>
            <person name="Jarju S."/>
            <person name="Secka A."/>
            <person name="Antonio M."/>
            <person name="Oren A."/>
            <person name="Chaudhuri R.R."/>
            <person name="La Ragione R."/>
            <person name="Hildebrand F."/>
            <person name="Pallen M.J."/>
        </authorList>
    </citation>
    <scope>NUCLEOTIDE SEQUENCE</scope>
    <source>
        <strain evidence="2">CHK147-3167</strain>
    </source>
</reference>
<proteinExistence type="predicted"/>
<protein>
    <submittedName>
        <fullName evidence="2">Outer membrane lipoprotein carrier protein LolA</fullName>
    </submittedName>
</protein>
<comment type="caution">
    <text evidence="2">The sequence shown here is derived from an EMBL/GenBank/DDBJ whole genome shotgun (WGS) entry which is preliminary data.</text>
</comment>
<dbReference type="Proteomes" id="UP000886786">
    <property type="component" value="Unassembled WGS sequence"/>
</dbReference>
<dbReference type="SUPFAM" id="SSF89392">
    <property type="entry name" value="Prokaryotic lipoproteins and lipoprotein localization factors"/>
    <property type="match status" value="1"/>
</dbReference>
<evidence type="ECO:0000256" key="1">
    <source>
        <dbReference type="SAM" id="SignalP"/>
    </source>
</evidence>
<name>A0A9D1CY03_9FIRM</name>
<dbReference type="InterPro" id="IPR052944">
    <property type="entry name" value="Sporulation_related"/>
</dbReference>
<evidence type="ECO:0000313" key="3">
    <source>
        <dbReference type="Proteomes" id="UP000886786"/>
    </source>
</evidence>
<dbReference type="Gene3D" id="2.50.20.10">
    <property type="entry name" value="Lipoprotein localisation LolA/LolB/LppX"/>
    <property type="match status" value="1"/>
</dbReference>
<dbReference type="PANTHER" id="PTHR37507">
    <property type="entry name" value="SPORULATION PROTEIN YDCC"/>
    <property type="match status" value="1"/>
</dbReference>